<keyword evidence="5" id="KW-0326">Glycosidase</keyword>
<evidence type="ECO:0000313" key="9">
    <source>
        <dbReference type="Proteomes" id="UP001251528"/>
    </source>
</evidence>
<dbReference type="AlphaFoldDB" id="A0AAJ0CLX6"/>
<feature type="chain" id="PRO_5042606121" description="alpha-L-fucosidase" evidence="6">
    <location>
        <begin position="22"/>
        <end position="496"/>
    </location>
</feature>
<keyword evidence="3 6" id="KW-0732">Signal</keyword>
<dbReference type="SUPFAM" id="SSF51445">
    <property type="entry name" value="(Trans)glycosidases"/>
    <property type="match status" value="1"/>
</dbReference>
<dbReference type="Gene3D" id="3.20.20.80">
    <property type="entry name" value="Glycosidases"/>
    <property type="match status" value="1"/>
</dbReference>
<organism evidence="8 9">
    <name type="scientific">Conoideocrella luteorostrata</name>
    <dbReference type="NCBI Taxonomy" id="1105319"/>
    <lineage>
        <taxon>Eukaryota</taxon>
        <taxon>Fungi</taxon>
        <taxon>Dikarya</taxon>
        <taxon>Ascomycota</taxon>
        <taxon>Pezizomycotina</taxon>
        <taxon>Sordariomycetes</taxon>
        <taxon>Hypocreomycetidae</taxon>
        <taxon>Hypocreales</taxon>
        <taxon>Clavicipitaceae</taxon>
        <taxon>Conoideocrella</taxon>
    </lineage>
</organism>
<evidence type="ECO:0000256" key="3">
    <source>
        <dbReference type="ARBA" id="ARBA00022729"/>
    </source>
</evidence>
<feature type="signal peptide" evidence="6">
    <location>
        <begin position="1"/>
        <end position="21"/>
    </location>
</feature>
<keyword evidence="9" id="KW-1185">Reference proteome</keyword>
<comment type="caution">
    <text evidence="8">The sequence shown here is derived from an EMBL/GenBank/DDBJ whole genome shotgun (WGS) entry which is preliminary data.</text>
</comment>
<evidence type="ECO:0000256" key="6">
    <source>
        <dbReference type="SAM" id="SignalP"/>
    </source>
</evidence>
<dbReference type="EC" id="3.2.1.51" evidence="2"/>
<dbReference type="InterPro" id="IPR000933">
    <property type="entry name" value="Glyco_hydro_29"/>
</dbReference>
<dbReference type="PANTHER" id="PTHR10030:SF37">
    <property type="entry name" value="ALPHA-L-FUCOSIDASE-RELATED"/>
    <property type="match status" value="1"/>
</dbReference>
<dbReference type="InterPro" id="IPR057739">
    <property type="entry name" value="Glyco_hydro_29_N"/>
</dbReference>
<dbReference type="GO" id="GO:0016139">
    <property type="term" value="P:glycoside catabolic process"/>
    <property type="evidence" value="ECO:0007669"/>
    <property type="project" value="TreeGrafter"/>
</dbReference>
<name>A0AAJ0CLX6_9HYPO</name>
<protein>
    <recommendedName>
        <fullName evidence="2">alpha-L-fucosidase</fullName>
        <ecNumber evidence="2">3.2.1.51</ecNumber>
    </recommendedName>
</protein>
<evidence type="ECO:0000256" key="2">
    <source>
        <dbReference type="ARBA" id="ARBA00012662"/>
    </source>
</evidence>
<dbReference type="InterPro" id="IPR017853">
    <property type="entry name" value="GH"/>
</dbReference>
<dbReference type="PANTHER" id="PTHR10030">
    <property type="entry name" value="ALPHA-L-FUCOSIDASE"/>
    <property type="match status" value="1"/>
</dbReference>
<dbReference type="GO" id="GO:0004560">
    <property type="term" value="F:alpha-L-fucosidase activity"/>
    <property type="evidence" value="ECO:0007669"/>
    <property type="project" value="UniProtKB-EC"/>
</dbReference>
<sequence>MSIMVSLTLVTLLCVLIAVEAASPLPRTSSPSYKPNYRISPMDGSKIALPTREQLAFQDREIGALIHFDIATWLSIDGCNSDPSLVPNISLFDPTLINTNQWMDSIAALGAKYATMVVKHNCGFASWPSKVTFPTKDGNKKVHYNYTTTDSPVHEKDIAKSFVDSASAYGIGHGFYYSVVVNNFLNVQQSKVRTGKLSPGQVAITDDTYDQIVLDMLTELWGNYGKLTEIWFDGGYSATQKDKLQKLLQSHQPQAVIFNGCDNNGTCVTPNPVRWIGNELGLAPEENWSTGLTDGGDPNSPYFNPSECDTTLQTGDRWFFGVGQPLRSIEEMIGVYHTTVGRNCLLELDVAPDRSGLIPAEHAARYKQLGDFIKSCYGKPIPHSRGRNEDKGVYHMKFDYPTAIDRIQLMEDQANGQVIRSYEVYAKIVDIGGVNGTLDVPWTLVSNGTSVGHKKIDIFEKPATVTGVMVKSNYVDVPKWRSVTVHLCDQLLEKKA</sequence>
<evidence type="ECO:0000256" key="4">
    <source>
        <dbReference type="ARBA" id="ARBA00022801"/>
    </source>
</evidence>
<evidence type="ECO:0000256" key="5">
    <source>
        <dbReference type="ARBA" id="ARBA00023295"/>
    </source>
</evidence>
<evidence type="ECO:0000259" key="7">
    <source>
        <dbReference type="Pfam" id="PF01120"/>
    </source>
</evidence>
<keyword evidence="4" id="KW-0378">Hydrolase</keyword>
<dbReference type="Pfam" id="PF01120">
    <property type="entry name" value="Alpha_L_fucos"/>
    <property type="match status" value="1"/>
</dbReference>
<comment type="similarity">
    <text evidence="1">Belongs to the glycosyl hydrolase 29 family.</text>
</comment>
<proteinExistence type="inferred from homology"/>
<reference evidence="8" key="1">
    <citation type="submission" date="2023-06" db="EMBL/GenBank/DDBJ databases">
        <title>Conoideocrella luteorostrata (Hypocreales: Clavicipitaceae), a potential biocontrol fungus for elongate hemlock scale in United States Christmas tree production areas.</title>
        <authorList>
            <person name="Barrett H."/>
            <person name="Lovett B."/>
            <person name="Macias A.M."/>
            <person name="Stajich J.E."/>
            <person name="Kasson M.T."/>
        </authorList>
    </citation>
    <scope>NUCLEOTIDE SEQUENCE</scope>
    <source>
        <strain evidence="8">ARSEF 14590</strain>
    </source>
</reference>
<dbReference type="Gene3D" id="2.60.120.260">
    <property type="entry name" value="Galactose-binding domain-like"/>
    <property type="match status" value="1"/>
</dbReference>
<accession>A0AAJ0CLX6</accession>
<gene>
    <name evidence="8" type="ORF">QQS21_006818</name>
</gene>
<feature type="domain" description="Glycoside hydrolase family 29 N-terminal" evidence="7">
    <location>
        <begin position="90"/>
        <end position="374"/>
    </location>
</feature>
<evidence type="ECO:0000256" key="1">
    <source>
        <dbReference type="ARBA" id="ARBA00007951"/>
    </source>
</evidence>
<dbReference type="GO" id="GO:0006004">
    <property type="term" value="P:fucose metabolic process"/>
    <property type="evidence" value="ECO:0007669"/>
    <property type="project" value="TreeGrafter"/>
</dbReference>
<dbReference type="Proteomes" id="UP001251528">
    <property type="component" value="Unassembled WGS sequence"/>
</dbReference>
<dbReference type="EMBL" id="JASWJB010000131">
    <property type="protein sequence ID" value="KAK2595478.1"/>
    <property type="molecule type" value="Genomic_DNA"/>
</dbReference>
<dbReference type="SMART" id="SM00812">
    <property type="entry name" value="Alpha_L_fucos"/>
    <property type="match status" value="1"/>
</dbReference>
<evidence type="ECO:0000313" key="8">
    <source>
        <dbReference type="EMBL" id="KAK2595478.1"/>
    </source>
</evidence>